<feature type="signal peptide" evidence="3">
    <location>
        <begin position="1"/>
        <end position="17"/>
    </location>
</feature>
<dbReference type="SUPFAM" id="SSF53474">
    <property type="entry name" value="alpha/beta-Hydrolases"/>
    <property type="match status" value="1"/>
</dbReference>
<dbReference type="PANTHER" id="PTHR46640:SF3">
    <property type="entry name" value="LIPASE LIH1-RELATED"/>
    <property type="match status" value="1"/>
</dbReference>
<name>A0A109UW53_9SACH</name>
<evidence type="ECO:0000313" key="6">
    <source>
        <dbReference type="Proteomes" id="UP000243052"/>
    </source>
</evidence>
<keyword evidence="3" id="KW-0732">Signal</keyword>
<keyword evidence="6" id="KW-1185">Reference proteome</keyword>
<dbReference type="AlphaFoldDB" id="A0A109UW53"/>
<dbReference type="CDD" id="cd00519">
    <property type="entry name" value="Lipase_3"/>
    <property type="match status" value="1"/>
</dbReference>
<evidence type="ECO:0000256" key="1">
    <source>
        <dbReference type="ARBA" id="ARBA00013279"/>
    </source>
</evidence>
<dbReference type="InterPro" id="IPR051299">
    <property type="entry name" value="AB_hydrolase_lip/est"/>
</dbReference>
<dbReference type="InterPro" id="IPR029058">
    <property type="entry name" value="AB_hydrolase_fold"/>
</dbReference>
<feature type="chain" id="PRO_5007141015" description="triacylglycerol lipase" evidence="3">
    <location>
        <begin position="18"/>
        <end position="316"/>
    </location>
</feature>
<dbReference type="OrthoDB" id="4059120at2759"/>
<organism evidence="5 6">
    <name type="scientific">Eremothecium sinecaudum</name>
    <dbReference type="NCBI Taxonomy" id="45286"/>
    <lineage>
        <taxon>Eukaryota</taxon>
        <taxon>Fungi</taxon>
        <taxon>Dikarya</taxon>
        <taxon>Ascomycota</taxon>
        <taxon>Saccharomycotina</taxon>
        <taxon>Saccharomycetes</taxon>
        <taxon>Saccharomycetales</taxon>
        <taxon>Saccharomycetaceae</taxon>
        <taxon>Eremothecium</taxon>
    </lineage>
</organism>
<dbReference type="GO" id="GO:0006629">
    <property type="term" value="P:lipid metabolic process"/>
    <property type="evidence" value="ECO:0007669"/>
    <property type="project" value="InterPro"/>
</dbReference>
<feature type="domain" description="Fungal lipase-type" evidence="4">
    <location>
        <begin position="92"/>
        <end position="242"/>
    </location>
</feature>
<dbReference type="Proteomes" id="UP000243052">
    <property type="component" value="Chromosome ii"/>
</dbReference>
<dbReference type="Gene3D" id="3.40.50.1820">
    <property type="entry name" value="alpha/beta hydrolase"/>
    <property type="match status" value="1"/>
</dbReference>
<evidence type="ECO:0000256" key="2">
    <source>
        <dbReference type="ARBA" id="ARBA00022801"/>
    </source>
</evidence>
<proteinExistence type="predicted"/>
<keyword evidence="2" id="KW-0378">Hydrolase</keyword>
<accession>A0A109UW53</accession>
<evidence type="ECO:0000313" key="5">
    <source>
        <dbReference type="EMBL" id="AMD18678.1"/>
    </source>
</evidence>
<dbReference type="RefSeq" id="XP_017985674.1">
    <property type="nucleotide sequence ID" value="XM_018130230.1"/>
</dbReference>
<dbReference type="InterPro" id="IPR002921">
    <property type="entry name" value="Fungal_lipase-type"/>
</dbReference>
<reference evidence="5 6" key="1">
    <citation type="submission" date="2016-01" db="EMBL/GenBank/DDBJ databases">
        <title>Genome sequence of the yeast Holleya sinecauda.</title>
        <authorList>
            <person name="Dietrich F.S."/>
        </authorList>
    </citation>
    <scope>NUCLEOTIDE SEQUENCE [LARGE SCALE GENOMIC DNA]</scope>
    <source>
        <strain evidence="5 6">ATCC 58844</strain>
    </source>
</reference>
<sequence>MWAPFSILFALFACAHAYSNEIFERLSYGAFLANSAYCVNTLILNDLFHKGDYFLKKQGLDIVHSFGDTKHHKAYSGTGFVALDKTTKQILVTFRGSATVTDWIVDFDFELVPYQPLATGNQCPQCSVHHGIYEQFKIFHDEVLKAVTDLHNQHPDFELIVAGHSLGGGYALIMGIEFQLLGFKPSVLTYGALRIGNKEMNQWINSIFKAEEALSRINNGENYYNTFLRVVQTKDLVPLLPPGGSYGHAGILFTIKDASTFNPPMKNVRLDGLSPQPFDVRSVADILKAIVKAPGEHLSYLRRMAGLCVRESVMIN</sequence>
<dbReference type="GeneID" id="28721828"/>
<dbReference type="GO" id="GO:0004806">
    <property type="term" value="F:triacylglycerol lipase activity"/>
    <property type="evidence" value="ECO:0007669"/>
    <property type="project" value="UniProtKB-EC"/>
</dbReference>
<dbReference type="EC" id="3.1.1.3" evidence="1"/>
<gene>
    <name evidence="5" type="ORF">AW171_hschr2190</name>
</gene>
<dbReference type="EMBL" id="CP014242">
    <property type="protein sequence ID" value="AMD18678.1"/>
    <property type="molecule type" value="Genomic_DNA"/>
</dbReference>
<protein>
    <recommendedName>
        <fullName evidence="1">triacylglycerol lipase</fullName>
        <ecNumber evidence="1">3.1.1.3</ecNumber>
    </recommendedName>
</protein>
<evidence type="ECO:0000259" key="4">
    <source>
        <dbReference type="Pfam" id="PF01764"/>
    </source>
</evidence>
<dbReference type="PANTHER" id="PTHR46640">
    <property type="entry name" value="TRIACYLGLYCEROL LIPASE, PUTATIVE (AFU_ORTHOLOGUE AFUA_6G06510)-RELATED"/>
    <property type="match status" value="1"/>
</dbReference>
<evidence type="ECO:0000256" key="3">
    <source>
        <dbReference type="SAM" id="SignalP"/>
    </source>
</evidence>
<dbReference type="Pfam" id="PF01764">
    <property type="entry name" value="Lipase_3"/>
    <property type="match status" value="1"/>
</dbReference>